<dbReference type="GO" id="GO:0033942">
    <property type="term" value="F:4-alpha-D-(1-&gt;4)-alpha-D-glucanotrehalose trehalohydrolase activity"/>
    <property type="evidence" value="ECO:0007669"/>
    <property type="project" value="UniProtKB-EC"/>
</dbReference>
<feature type="binding site" evidence="16">
    <location>
        <begin position="332"/>
        <end position="336"/>
    </location>
    <ligand>
        <name>substrate</name>
    </ligand>
</feature>
<organism evidence="19 21">
    <name type="scientific">Nitrosomonas communis</name>
    <dbReference type="NCBI Taxonomy" id="44574"/>
    <lineage>
        <taxon>Bacteria</taxon>
        <taxon>Pseudomonadati</taxon>
        <taxon>Pseudomonadota</taxon>
        <taxon>Betaproteobacteria</taxon>
        <taxon>Nitrosomonadales</taxon>
        <taxon>Nitrosomonadaceae</taxon>
        <taxon>Nitrosomonas</taxon>
    </lineage>
</organism>
<evidence type="ECO:0000256" key="4">
    <source>
        <dbReference type="ARBA" id="ARBA00012268"/>
    </source>
</evidence>
<dbReference type="GO" id="GO:0005737">
    <property type="term" value="C:cytoplasm"/>
    <property type="evidence" value="ECO:0007669"/>
    <property type="project" value="UniProtKB-SubCell"/>
</dbReference>
<dbReference type="InterPro" id="IPR022567">
    <property type="entry name" value="DUF3459"/>
</dbReference>
<dbReference type="InterPro" id="IPR017853">
    <property type="entry name" value="GH"/>
</dbReference>
<dbReference type="InterPro" id="IPR044901">
    <property type="entry name" value="Trehalose_TreZ_E-set_sf"/>
</dbReference>
<keyword evidence="7 14" id="KW-0378">Hydrolase</keyword>
<name>A0A0F7KGE6_9PROT</name>
<evidence type="ECO:0000313" key="21">
    <source>
        <dbReference type="Proteomes" id="UP000034156"/>
    </source>
</evidence>
<dbReference type="PANTHER" id="PTHR43651:SF11">
    <property type="entry name" value="MALTO-OLIGOSYLTREHALOSE TREHALOHYDROLASE"/>
    <property type="match status" value="1"/>
</dbReference>
<gene>
    <name evidence="19" type="ORF">AAW31_08940</name>
    <name evidence="20" type="ORF">BCL69_10278</name>
</gene>
<comment type="pathway">
    <text evidence="2 14">Glycan biosynthesis; trehalose biosynthesis.</text>
</comment>
<evidence type="ECO:0000256" key="8">
    <source>
        <dbReference type="ARBA" id="ARBA00023277"/>
    </source>
</evidence>
<keyword evidence="21" id="KW-1185">Reference proteome</keyword>
<evidence type="ECO:0000256" key="6">
    <source>
        <dbReference type="ARBA" id="ARBA00022490"/>
    </source>
</evidence>
<dbReference type="Proteomes" id="UP000034156">
    <property type="component" value="Chromosome"/>
</dbReference>
<dbReference type="Pfam" id="PF02922">
    <property type="entry name" value="CBM_48"/>
    <property type="match status" value="1"/>
</dbReference>
<dbReference type="Pfam" id="PF00128">
    <property type="entry name" value="Alpha-amylase"/>
    <property type="match status" value="1"/>
</dbReference>
<evidence type="ECO:0000259" key="18">
    <source>
        <dbReference type="SMART" id="SM00642"/>
    </source>
</evidence>
<evidence type="ECO:0000256" key="11">
    <source>
        <dbReference type="ARBA" id="ARBA00033284"/>
    </source>
</evidence>
<dbReference type="InterPro" id="IPR004193">
    <property type="entry name" value="Glyco_hydro_13_N"/>
</dbReference>
<evidence type="ECO:0000256" key="14">
    <source>
        <dbReference type="PIRNR" id="PIRNR006337"/>
    </source>
</evidence>
<dbReference type="CDD" id="cd02853">
    <property type="entry name" value="E_set_MTHase_like_N"/>
    <property type="match status" value="1"/>
</dbReference>
<evidence type="ECO:0000313" key="20">
    <source>
        <dbReference type="EMBL" id="TYP87039.1"/>
    </source>
</evidence>
<dbReference type="InterPro" id="IPR006047">
    <property type="entry name" value="GH13_cat_dom"/>
</dbReference>
<evidence type="ECO:0000256" key="10">
    <source>
        <dbReference type="ARBA" id="ARBA00032057"/>
    </source>
</evidence>
<dbReference type="Proteomes" id="UP000324176">
    <property type="component" value="Unassembled WGS sequence"/>
</dbReference>
<evidence type="ECO:0000256" key="5">
    <source>
        <dbReference type="ARBA" id="ARBA00015938"/>
    </source>
</evidence>
<dbReference type="InterPro" id="IPR014756">
    <property type="entry name" value="Ig_E-set"/>
</dbReference>
<dbReference type="UniPathway" id="UPA00299"/>
<evidence type="ECO:0000256" key="7">
    <source>
        <dbReference type="ARBA" id="ARBA00022801"/>
    </source>
</evidence>
<dbReference type="SMART" id="SM00642">
    <property type="entry name" value="Aamy"/>
    <property type="match status" value="1"/>
</dbReference>
<dbReference type="Gene3D" id="1.10.10.760">
    <property type="entry name" value="E-set domains of sugar-utilizing enzymes"/>
    <property type="match status" value="1"/>
</dbReference>
<dbReference type="Gene3D" id="3.20.20.80">
    <property type="entry name" value="Glycosidases"/>
    <property type="match status" value="1"/>
</dbReference>
<evidence type="ECO:0000256" key="13">
    <source>
        <dbReference type="NCBIfam" id="TIGR02402"/>
    </source>
</evidence>
<accession>A0A0F7KGE6</accession>
<keyword evidence="6" id="KW-0963">Cytoplasm</keyword>
<evidence type="ECO:0000256" key="12">
    <source>
        <dbReference type="ARBA" id="ARBA00034013"/>
    </source>
</evidence>
<reference evidence="20 22" key="3">
    <citation type="submission" date="2019-07" db="EMBL/GenBank/DDBJ databases">
        <title>Active sludge and wastewater microbial communities from Klosterneuburg, Austria.</title>
        <authorList>
            <person name="Wagner M."/>
        </authorList>
    </citation>
    <scope>NUCLEOTIDE SEQUENCE [LARGE SCALE GENOMIC DNA]</scope>
    <source>
        <strain evidence="20 22">Nm2</strain>
    </source>
</reference>
<dbReference type="InterPro" id="IPR013783">
    <property type="entry name" value="Ig-like_fold"/>
</dbReference>
<dbReference type="SUPFAM" id="SSF51445">
    <property type="entry name" value="(Trans)glycosidases"/>
    <property type="match status" value="1"/>
</dbReference>
<feature type="active site" description="Proton donor" evidence="15">
    <location>
        <position position="306"/>
    </location>
</feature>
<keyword evidence="8" id="KW-0119">Carbohydrate metabolism</keyword>
<reference evidence="21" key="1">
    <citation type="submission" date="2015-05" db="EMBL/GenBank/DDBJ databases">
        <title>Draft genome of Nitrosomonas communis strain Nm2.</title>
        <authorList>
            <person name="Kozlowski J.A."/>
            <person name="Kits K.D."/>
            <person name="Stein L.Y."/>
        </authorList>
    </citation>
    <scope>NUCLEOTIDE SEQUENCE [LARGE SCALE GENOMIC DNA]</scope>
    <source>
        <strain evidence="21">Nm2</strain>
    </source>
</reference>
<comment type="catalytic activity">
    <reaction evidence="12 14">
        <text>hydrolysis of (1-&gt;4)-alpha-D-glucosidic linkage in 4-alpha-D-[(1-&gt;4)-alpha-D-glucanosyl]n trehalose to yield trehalose and (1-&gt;4)-alpha-D-glucan.</text>
        <dbReference type="EC" id="3.2.1.141"/>
    </reaction>
</comment>
<dbReference type="EC" id="3.2.1.141" evidence="4 13"/>
<dbReference type="EMBL" id="CP011451">
    <property type="protein sequence ID" value="AKH37912.1"/>
    <property type="molecule type" value="Genomic_DNA"/>
</dbReference>
<evidence type="ECO:0000256" key="9">
    <source>
        <dbReference type="ARBA" id="ARBA00023295"/>
    </source>
</evidence>
<dbReference type="Pfam" id="PF11941">
    <property type="entry name" value="DUF3459"/>
    <property type="match status" value="1"/>
</dbReference>
<dbReference type="PIRSF" id="PIRSF006337">
    <property type="entry name" value="Trehalose_TreZ"/>
    <property type="match status" value="1"/>
</dbReference>
<dbReference type="KEGG" id="nco:AAW31_08940"/>
<dbReference type="NCBIfam" id="TIGR02402">
    <property type="entry name" value="trehalose_TreZ"/>
    <property type="match status" value="1"/>
</dbReference>
<evidence type="ECO:0000256" key="16">
    <source>
        <dbReference type="PIRSR" id="PIRSR006337-2"/>
    </source>
</evidence>
<dbReference type="RefSeq" id="WP_046849981.1">
    <property type="nucleotide sequence ID" value="NZ_CP011451.1"/>
</dbReference>
<evidence type="ECO:0000313" key="22">
    <source>
        <dbReference type="Proteomes" id="UP000324176"/>
    </source>
</evidence>
<evidence type="ECO:0000256" key="15">
    <source>
        <dbReference type="PIRSR" id="PIRSR006337-1"/>
    </source>
</evidence>
<evidence type="ECO:0000256" key="3">
    <source>
        <dbReference type="ARBA" id="ARBA00008061"/>
    </source>
</evidence>
<feature type="binding site" evidence="16">
    <location>
        <begin position="403"/>
        <end position="408"/>
    </location>
    <ligand>
        <name>substrate</name>
    </ligand>
</feature>
<keyword evidence="9 14" id="KW-0326">Glycosidase</keyword>
<feature type="active site" description="Nucleophile" evidence="15">
    <location>
        <position position="264"/>
    </location>
</feature>
<evidence type="ECO:0000256" key="17">
    <source>
        <dbReference type="PIRSR" id="PIRSR006337-3"/>
    </source>
</evidence>
<feature type="domain" description="Glycosyl hydrolase family 13 catalytic" evidence="18">
    <location>
        <begin position="91"/>
        <end position="470"/>
    </location>
</feature>
<dbReference type="PANTHER" id="PTHR43651">
    <property type="entry name" value="1,4-ALPHA-GLUCAN-BRANCHING ENZYME"/>
    <property type="match status" value="1"/>
</dbReference>
<evidence type="ECO:0000256" key="2">
    <source>
        <dbReference type="ARBA" id="ARBA00005199"/>
    </source>
</evidence>
<dbReference type="InterPro" id="IPR012768">
    <property type="entry name" value="Trehalose_TreZ"/>
</dbReference>
<dbReference type="GO" id="GO:0005992">
    <property type="term" value="P:trehalose biosynthetic process"/>
    <property type="evidence" value="ECO:0007669"/>
    <property type="project" value="UniProtKB-UniRule"/>
</dbReference>
<protein>
    <recommendedName>
        <fullName evidence="5 13">Malto-oligosyltrehalose trehalohydrolase</fullName>
        <shortName evidence="14">MTHase</shortName>
        <ecNumber evidence="4 13">3.2.1.141</ecNumber>
    </recommendedName>
    <alternativeName>
        <fullName evidence="11 14">4-alpha-D-((1-&gt;4)-alpha-D-glucano)trehalose trehalohydrolase</fullName>
    </alternativeName>
    <alternativeName>
        <fullName evidence="10 14">Maltooligosyl trehalose trehalohydrolase</fullName>
    </alternativeName>
</protein>
<comment type="similarity">
    <text evidence="3 14">Belongs to the glycosyl hydrolase 13 family.</text>
</comment>
<sequence>MKRQHCMPFGAEFTQEGKVRFRLWAPAARQLMLFIDDRAPVSLQAQGNGWYEWISEHAHAGSRYYYQIDNGLYVPDPASRYNPDDVHGASQIIDPAAFEWQDEMWSGRPWQEAVIYEIHVGTFTPEGTFAALEQKLDYLADLGVTAIELMPVADFPGQCNWGYDGTLLFAPDKVYGTPDDLKRLIQSAHRRHLMVLLDVVYNHFGPEGNYLHVYAPQFFTVRHHTPWGAAINYDSEGCRVVRDFYIHNVLYWLEEYHFDGLRLDAVHTIADDSQPDILEELAQTVRATFSARATFGAKRHIHLILENDHNAAHYLTRRPNGQAIHYDAQWNDDVHHAYHVLLTHEHDGYYADYADAPIRHLGRCLTEGFAYQGEISAYRHGESRGEPSVYLPPSAFVAFLQNHDQIGNRAFGERLATLAAPEALRAATILFLLSPSVPLLFMGEEWGAREPFLFFCGFSGELAQAVTIGRRKEFTRFERFHDLVACEAIPDPCAASTFERAKLNWQAQHHPPHHEWLALYQELLALRQRVIVPRLSLLRGGGFEVLTSHALRANWQLDDETGISVYANLGATPARLTASPQGKLFYGSRADVDGQLSSGNLSAFTVGWYLKESDREDYG</sequence>
<comment type="subcellular location">
    <subcellularLocation>
        <location evidence="1 15">Cytoplasm</location>
    </subcellularLocation>
</comment>
<proteinExistence type="inferred from homology"/>
<evidence type="ECO:0000256" key="1">
    <source>
        <dbReference type="ARBA" id="ARBA00004496"/>
    </source>
</evidence>
<dbReference type="PATRIC" id="fig|44574.3.peg.2184"/>
<dbReference type="SUPFAM" id="SSF81296">
    <property type="entry name" value="E set domains"/>
    <property type="match status" value="1"/>
</dbReference>
<feature type="site" description="Transition state stabilizer" evidence="17">
    <location>
        <position position="404"/>
    </location>
</feature>
<dbReference type="CDD" id="cd11325">
    <property type="entry name" value="AmyAc_GTHase"/>
    <property type="match status" value="1"/>
</dbReference>
<dbReference type="Gene3D" id="2.60.40.10">
    <property type="entry name" value="Immunoglobulins"/>
    <property type="match status" value="1"/>
</dbReference>
<evidence type="ECO:0000313" key="19">
    <source>
        <dbReference type="EMBL" id="AKH37912.1"/>
    </source>
</evidence>
<feature type="binding site" evidence="16">
    <location>
        <begin position="262"/>
        <end position="267"/>
    </location>
    <ligand>
        <name>substrate</name>
    </ligand>
</feature>
<dbReference type="AlphaFoldDB" id="A0A0F7KGE6"/>
<reference evidence="19 21" key="2">
    <citation type="journal article" date="2016" name="Genome Announc.">
        <title>Genome Sequence of Nitrosomonas communis Strain Nm2, a Mesophilic Ammonia-Oxidizing Bacterium Isolated from Mediterranean Soil.</title>
        <authorList>
            <person name="Kozlowski J.A."/>
            <person name="Kits K.D."/>
            <person name="Stein L.Y."/>
        </authorList>
    </citation>
    <scope>NUCLEOTIDE SEQUENCE [LARGE SCALE GENOMIC DNA]</scope>
    <source>
        <strain evidence="19 21">Nm2</strain>
    </source>
</reference>
<dbReference type="EMBL" id="VNHT01000027">
    <property type="protein sequence ID" value="TYP87039.1"/>
    <property type="molecule type" value="Genomic_DNA"/>
</dbReference>